<dbReference type="EMBL" id="CP001337">
    <property type="protein sequence ID" value="ACL23424.1"/>
    <property type="molecule type" value="Genomic_DNA"/>
</dbReference>
<feature type="transmembrane region" description="Helical" evidence="2">
    <location>
        <begin position="12"/>
        <end position="40"/>
    </location>
</feature>
<dbReference type="RefSeq" id="WP_012615790.1">
    <property type="nucleotide sequence ID" value="NC_011831.1"/>
</dbReference>
<organism evidence="3 4">
    <name type="scientific">Chloroflexus aggregans (strain MD-66 / DSM 9485)</name>
    <dbReference type="NCBI Taxonomy" id="326427"/>
    <lineage>
        <taxon>Bacteria</taxon>
        <taxon>Bacillati</taxon>
        <taxon>Chloroflexota</taxon>
        <taxon>Chloroflexia</taxon>
        <taxon>Chloroflexales</taxon>
        <taxon>Chloroflexineae</taxon>
        <taxon>Chloroflexaceae</taxon>
        <taxon>Chloroflexus</taxon>
    </lineage>
</organism>
<reference evidence="3" key="1">
    <citation type="submission" date="2008-12" db="EMBL/GenBank/DDBJ databases">
        <title>Complete sequence of Chloroflexus aggregans DSM 9485.</title>
        <authorList>
            <consortium name="US DOE Joint Genome Institute"/>
            <person name="Lucas S."/>
            <person name="Copeland A."/>
            <person name="Lapidus A."/>
            <person name="Glavina del Rio T."/>
            <person name="Dalin E."/>
            <person name="Tice H."/>
            <person name="Pitluck S."/>
            <person name="Foster B."/>
            <person name="Larimer F."/>
            <person name="Land M."/>
            <person name="Hauser L."/>
            <person name="Kyrpides N."/>
            <person name="Mikhailova N."/>
            <person name="Bryant D."/>
            <person name="Richardson P."/>
        </authorList>
    </citation>
    <scope>NUCLEOTIDE SEQUENCE</scope>
    <source>
        <strain evidence="3">DSM 9485</strain>
    </source>
</reference>
<dbReference type="InterPro" id="IPR038081">
    <property type="entry name" value="CalX-like_sf"/>
</dbReference>
<feature type="region of interest" description="Disordered" evidence="1">
    <location>
        <begin position="120"/>
        <end position="223"/>
    </location>
</feature>
<feature type="compositionally biased region" description="Low complexity" evidence="1">
    <location>
        <begin position="266"/>
        <end position="286"/>
    </location>
</feature>
<evidence type="ECO:0000256" key="1">
    <source>
        <dbReference type="SAM" id="MobiDB-lite"/>
    </source>
</evidence>
<feature type="compositionally biased region" description="Low complexity" evidence="1">
    <location>
        <begin position="197"/>
        <end position="217"/>
    </location>
</feature>
<gene>
    <name evidence="3" type="ordered locus">Cagg_0483</name>
</gene>
<dbReference type="HOGENOM" id="CLU_573301_0_0_0"/>
<feature type="region of interest" description="Disordered" evidence="1">
    <location>
        <begin position="266"/>
        <end position="289"/>
    </location>
</feature>
<dbReference type="KEGG" id="cag:Cagg_0483"/>
<proteinExistence type="predicted"/>
<evidence type="ECO:0008006" key="5">
    <source>
        <dbReference type="Google" id="ProtNLM"/>
    </source>
</evidence>
<dbReference type="eggNOG" id="COG3266">
    <property type="taxonomic scope" value="Bacteria"/>
</dbReference>
<evidence type="ECO:0000313" key="4">
    <source>
        <dbReference type="Proteomes" id="UP000002508"/>
    </source>
</evidence>
<protein>
    <recommendedName>
        <fullName evidence="5">Calx-beta domain-containing protein</fullName>
    </recommendedName>
</protein>
<accession>B8G3P1</accession>
<feature type="compositionally biased region" description="Polar residues" evidence="1">
    <location>
        <begin position="183"/>
        <end position="196"/>
    </location>
</feature>
<name>B8G3P1_CHLAD</name>
<dbReference type="Gene3D" id="2.60.40.2030">
    <property type="match status" value="1"/>
</dbReference>
<keyword evidence="2" id="KW-0812">Transmembrane</keyword>
<feature type="compositionally biased region" description="Pro residues" evidence="1">
    <location>
        <begin position="156"/>
        <end position="178"/>
    </location>
</feature>
<evidence type="ECO:0000256" key="2">
    <source>
        <dbReference type="SAM" id="Phobius"/>
    </source>
</evidence>
<keyword evidence="2" id="KW-1133">Transmembrane helix</keyword>
<dbReference type="AlphaFoldDB" id="B8G3P1"/>
<evidence type="ECO:0000313" key="3">
    <source>
        <dbReference type="EMBL" id="ACL23424.1"/>
    </source>
</evidence>
<keyword evidence="2" id="KW-0472">Membrane</keyword>
<feature type="compositionally biased region" description="Low complexity" evidence="1">
    <location>
        <begin position="129"/>
        <end position="155"/>
    </location>
</feature>
<dbReference type="Proteomes" id="UP000002508">
    <property type="component" value="Chromosome"/>
</dbReference>
<dbReference type="OrthoDB" id="466259at2"/>
<dbReference type="STRING" id="326427.Cagg_0483"/>
<dbReference type="SUPFAM" id="SSF141072">
    <property type="entry name" value="CalX-like"/>
    <property type="match status" value="1"/>
</dbReference>
<sequence length="476" mass="50032">MQLLGNISKRRTYLFQTIGLAIGLALLPVLCVIQTIFWLLTPVDKPFTLAWAERAGDADTFVTRFSYQPFPTNLSFAQIATDFPNLAATEIANRIQKLTVDQVSRATPVLIVVIPPQPTVTPTVPQPSPTTTVVSSPIEPSASPTPTTATSRATPIPFPTFAPTPAPINVPTPMPPEKPGIEPTTTRVPSVTPLTQPTATVEPTATPTATVEPTATPRSEPAATPRVELPLTVTLATIETSAPVEPLVTPSIQPMVTPTAPVQPPATMEPTATPTATAKPTVTPLAQPTATVEPTVTSIITPTRPIQPTATVEPTATPIAMVEPTATPDAELTATPTLPVQPTVTATLTRTNLVAVQVIEPLMEGHPPEITSCAVVVELREAIDKEVTVTYVIEPGPINPASPDSDYRVPDGITGNLVFPGGSPAGTTRTVVIEVIGDRIAEKDETIVFRLTGISGGKLVADQGEQTLTIIDDDAM</sequence>
<keyword evidence="4" id="KW-1185">Reference proteome</keyword>